<dbReference type="RefSeq" id="WP_013299850.1">
    <property type="nucleotide sequence ID" value="NC_014414.1"/>
</dbReference>
<dbReference type="InterPro" id="IPR029069">
    <property type="entry name" value="HotDog_dom_sf"/>
</dbReference>
<dbReference type="KEGG" id="pbr:PB2503_04007"/>
<evidence type="ECO:0000313" key="2">
    <source>
        <dbReference type="Proteomes" id="UP000001302"/>
    </source>
</evidence>
<reference evidence="1 2" key="2">
    <citation type="journal article" date="2011" name="J. Bacteriol.">
        <title>Complete genome sequence of strain HTCC2503T of Parvularcula bermudensis, the type species of the order "Parvularculales" in the class Alphaproteobacteria.</title>
        <authorList>
            <person name="Oh H.M."/>
            <person name="Kang I."/>
            <person name="Vergin K.L."/>
            <person name="Kang D."/>
            <person name="Rhee K.H."/>
            <person name="Giovannoni S.J."/>
            <person name="Cho J.C."/>
        </authorList>
    </citation>
    <scope>NUCLEOTIDE SEQUENCE [LARGE SCALE GENOMIC DNA]</scope>
    <source>
        <strain evidence="2">ATCC BAA-594 / HTCC2503 / KCTC 12087</strain>
    </source>
</reference>
<name>E0TE55_PARBH</name>
<evidence type="ECO:0000313" key="1">
    <source>
        <dbReference type="EMBL" id="ADM08876.1"/>
    </source>
</evidence>
<dbReference type="Pfam" id="PF13279">
    <property type="entry name" value="4HBT_2"/>
    <property type="match status" value="1"/>
</dbReference>
<dbReference type="CDD" id="cd00586">
    <property type="entry name" value="4HBT"/>
    <property type="match status" value="1"/>
</dbReference>
<dbReference type="InterPro" id="IPR050563">
    <property type="entry name" value="4-hydroxybenzoyl-CoA_TE"/>
</dbReference>
<dbReference type="GO" id="GO:0047617">
    <property type="term" value="F:fatty acyl-CoA hydrolase activity"/>
    <property type="evidence" value="ECO:0007669"/>
    <property type="project" value="TreeGrafter"/>
</dbReference>
<dbReference type="HOGENOM" id="CLU_101141_4_1_5"/>
<dbReference type="Proteomes" id="UP000001302">
    <property type="component" value="Chromosome"/>
</dbReference>
<dbReference type="eggNOG" id="COG0824">
    <property type="taxonomic scope" value="Bacteria"/>
</dbReference>
<sequence length="159" mass="18147">MTNRPDPDPTAVLRGAISDQTAVISHRRPEPADIDALGHVNNAVYVRWIQDAAVAHWLGIADAEMSRRYVWICLRHEVDYREPVLPDQEVEIRTWLGALKGPRFKRHTEIKVNGSARWSVRAETIWVLLNAETRRPERRVPKTILDAFGLNEAALPVFP</sequence>
<keyword evidence="2" id="KW-1185">Reference proteome</keyword>
<dbReference type="EMBL" id="CP002156">
    <property type="protein sequence ID" value="ADM08876.1"/>
    <property type="molecule type" value="Genomic_DNA"/>
</dbReference>
<proteinExistence type="predicted"/>
<dbReference type="PANTHER" id="PTHR31793:SF24">
    <property type="entry name" value="LONG-CHAIN ACYL-COA THIOESTERASE FADM"/>
    <property type="match status" value="1"/>
</dbReference>
<dbReference type="AlphaFoldDB" id="E0TE55"/>
<reference evidence="2" key="1">
    <citation type="submission" date="2010-08" db="EMBL/GenBank/DDBJ databases">
        <title>Genome sequence of Parvularcula bermudensis HTCC2503.</title>
        <authorList>
            <person name="Kang D.-M."/>
            <person name="Oh H.-M."/>
            <person name="Cho J.-C."/>
        </authorList>
    </citation>
    <scope>NUCLEOTIDE SEQUENCE [LARGE SCALE GENOMIC DNA]</scope>
    <source>
        <strain evidence="2">ATCC BAA-594 / HTCC2503 / KCTC 12087</strain>
    </source>
</reference>
<dbReference type="SUPFAM" id="SSF54637">
    <property type="entry name" value="Thioesterase/thiol ester dehydrase-isomerase"/>
    <property type="match status" value="1"/>
</dbReference>
<accession>E0TE55</accession>
<gene>
    <name evidence="1" type="ordered locus">PB2503_04007</name>
</gene>
<organism evidence="1 2">
    <name type="scientific">Parvularcula bermudensis (strain ATCC BAA-594 / HTCC2503 / KCTC 12087)</name>
    <dbReference type="NCBI Taxonomy" id="314260"/>
    <lineage>
        <taxon>Bacteria</taxon>
        <taxon>Pseudomonadati</taxon>
        <taxon>Pseudomonadota</taxon>
        <taxon>Alphaproteobacteria</taxon>
        <taxon>Parvularculales</taxon>
        <taxon>Parvularculaceae</taxon>
        <taxon>Parvularcula</taxon>
    </lineage>
</organism>
<evidence type="ECO:0008006" key="3">
    <source>
        <dbReference type="Google" id="ProtNLM"/>
    </source>
</evidence>
<dbReference type="STRING" id="314260.PB2503_04007"/>
<protein>
    <recommendedName>
        <fullName evidence="3">Thioesterase domain-containing protein</fullName>
    </recommendedName>
</protein>
<dbReference type="PANTHER" id="PTHR31793">
    <property type="entry name" value="4-HYDROXYBENZOYL-COA THIOESTERASE FAMILY MEMBER"/>
    <property type="match status" value="1"/>
</dbReference>
<dbReference type="Gene3D" id="3.10.129.10">
    <property type="entry name" value="Hotdog Thioesterase"/>
    <property type="match status" value="1"/>
</dbReference>